<organism evidence="2 3">
    <name type="scientific">Selenomonas dianae</name>
    <dbReference type="NCBI Taxonomy" id="135079"/>
    <lineage>
        <taxon>Bacteria</taxon>
        <taxon>Bacillati</taxon>
        <taxon>Bacillota</taxon>
        <taxon>Negativicutes</taxon>
        <taxon>Selenomonadales</taxon>
        <taxon>Selenomonadaceae</taxon>
        <taxon>Selenomonas</taxon>
    </lineage>
</organism>
<evidence type="ECO:0008006" key="4">
    <source>
        <dbReference type="Google" id="ProtNLM"/>
    </source>
</evidence>
<evidence type="ECO:0000256" key="1">
    <source>
        <dbReference type="SAM" id="SignalP"/>
    </source>
</evidence>
<keyword evidence="3" id="KW-1185">Reference proteome</keyword>
<name>A0ABP3CFW4_9FIRM</name>
<dbReference type="Proteomes" id="UP001500399">
    <property type="component" value="Unassembled WGS sequence"/>
</dbReference>
<evidence type="ECO:0000313" key="2">
    <source>
        <dbReference type="EMBL" id="GAA0202769.1"/>
    </source>
</evidence>
<dbReference type="RefSeq" id="WP_304987671.1">
    <property type="nucleotide sequence ID" value="NZ_BAAACR010000002.1"/>
</dbReference>
<evidence type="ECO:0000313" key="3">
    <source>
        <dbReference type="Proteomes" id="UP001500399"/>
    </source>
</evidence>
<protein>
    <recommendedName>
        <fullName evidence="4">Lipoprotein</fullName>
    </recommendedName>
</protein>
<accession>A0ABP3CFW4</accession>
<proteinExistence type="predicted"/>
<reference evidence="3" key="1">
    <citation type="journal article" date="2019" name="Int. J. Syst. Evol. Microbiol.">
        <title>The Global Catalogue of Microorganisms (GCM) 10K type strain sequencing project: providing services to taxonomists for standard genome sequencing and annotation.</title>
        <authorList>
            <consortium name="The Broad Institute Genomics Platform"/>
            <consortium name="The Broad Institute Genome Sequencing Center for Infectious Disease"/>
            <person name="Wu L."/>
            <person name="Ma J."/>
        </authorList>
    </citation>
    <scope>NUCLEOTIDE SEQUENCE [LARGE SCALE GENOMIC DNA]</scope>
    <source>
        <strain evidence="3">JCM 8542</strain>
    </source>
</reference>
<comment type="caution">
    <text evidence="2">The sequence shown here is derived from an EMBL/GenBank/DDBJ whole genome shotgun (WGS) entry which is preliminary data.</text>
</comment>
<feature type="signal peptide" evidence="1">
    <location>
        <begin position="1"/>
        <end position="18"/>
    </location>
</feature>
<dbReference type="EMBL" id="BAAACR010000002">
    <property type="protein sequence ID" value="GAA0202769.1"/>
    <property type="molecule type" value="Genomic_DNA"/>
</dbReference>
<keyword evidence="1" id="KW-0732">Signal</keyword>
<feature type="chain" id="PRO_5046415722" description="Lipoprotein" evidence="1">
    <location>
        <begin position="19"/>
        <end position="75"/>
    </location>
</feature>
<gene>
    <name evidence="2" type="ORF">GCM10008919_02630</name>
</gene>
<sequence>MKKIIAGLFAGLILSAGAQTLAYTCEDGACELPQQQNTAYCYGDGSGYCGDGDRAPARGERGYAGRGGCGCARGR</sequence>